<feature type="domain" description="Protein kinase" evidence="20">
    <location>
        <begin position="24"/>
        <end position="282"/>
    </location>
</feature>
<evidence type="ECO:0000259" key="20">
    <source>
        <dbReference type="PROSITE" id="PS50011"/>
    </source>
</evidence>
<accession>A0A814EEW3</accession>
<dbReference type="Gene3D" id="3.30.200.20">
    <property type="entry name" value="Phosphorylase Kinase, domain 1"/>
    <property type="match status" value="1"/>
</dbReference>
<dbReference type="InterPro" id="IPR008271">
    <property type="entry name" value="Ser/Thr_kinase_AS"/>
</dbReference>
<feature type="compositionally biased region" description="Polar residues" evidence="19">
    <location>
        <begin position="370"/>
        <end position="388"/>
    </location>
</feature>
<evidence type="ECO:0000313" key="22">
    <source>
        <dbReference type="Proteomes" id="UP000663870"/>
    </source>
</evidence>
<comment type="similarity">
    <text evidence="1">Belongs to the protein kinase superfamily. CAMK Ser/Thr protein kinase family. CaMK subfamily.</text>
</comment>
<evidence type="ECO:0000256" key="1">
    <source>
        <dbReference type="ARBA" id="ARBA00005354"/>
    </source>
</evidence>
<proteinExistence type="inferred from homology"/>
<dbReference type="SUPFAM" id="SSF54427">
    <property type="entry name" value="NTF2-like"/>
    <property type="match status" value="1"/>
</dbReference>
<dbReference type="Gene3D" id="3.10.450.50">
    <property type="match status" value="1"/>
</dbReference>
<dbReference type="PROSITE" id="PS50011">
    <property type="entry name" value="PROTEIN_KINASE_DOM"/>
    <property type="match status" value="1"/>
</dbReference>
<keyword evidence="7" id="KW-0732">Signal</keyword>
<evidence type="ECO:0000256" key="4">
    <source>
        <dbReference type="ARBA" id="ARBA00022527"/>
    </source>
</evidence>
<dbReference type="FunFam" id="3.30.200.20:FF:000002">
    <property type="entry name" value="Calcium/calmodulin-dependent protein kinase type II subunit delta isoform 2"/>
    <property type="match status" value="1"/>
</dbReference>
<evidence type="ECO:0000256" key="11">
    <source>
        <dbReference type="ARBA" id="ARBA00022840"/>
    </source>
</evidence>
<evidence type="ECO:0000256" key="13">
    <source>
        <dbReference type="ARBA" id="ARBA00022963"/>
    </source>
</evidence>
<dbReference type="FunFam" id="1.10.510.10:FF:000001">
    <property type="entry name" value="Calcium/calmodulin-dependent protein kinase type II subunit delta"/>
    <property type="match status" value="1"/>
</dbReference>
<dbReference type="Gene3D" id="6.10.140.620">
    <property type="match status" value="1"/>
</dbReference>
<protein>
    <recommendedName>
        <fullName evidence="3">calcium/calmodulin-dependent protein kinase</fullName>
        <ecNumber evidence="3">2.7.11.17</ecNumber>
    </recommendedName>
</protein>
<dbReference type="GO" id="GO:0023052">
    <property type="term" value="P:signaling"/>
    <property type="evidence" value="ECO:0007669"/>
    <property type="project" value="UniProtKB-ARBA"/>
</dbReference>
<dbReference type="Proteomes" id="UP000663870">
    <property type="component" value="Unassembled WGS sequence"/>
</dbReference>
<reference evidence="21" key="1">
    <citation type="submission" date="2021-02" db="EMBL/GenBank/DDBJ databases">
        <authorList>
            <person name="Nowell W R."/>
        </authorList>
    </citation>
    <scope>NUCLEOTIDE SEQUENCE</scope>
</reference>
<evidence type="ECO:0000256" key="18">
    <source>
        <dbReference type="PROSITE-ProRule" id="PRU10141"/>
    </source>
</evidence>
<dbReference type="GO" id="GO:0004620">
    <property type="term" value="F:phospholipase activity"/>
    <property type="evidence" value="ECO:0007669"/>
    <property type="project" value="InterPro"/>
</dbReference>
<dbReference type="Pfam" id="PF08332">
    <property type="entry name" value="CaMKII_AD"/>
    <property type="match status" value="1"/>
</dbReference>
<keyword evidence="22" id="KW-1185">Reference proteome</keyword>
<evidence type="ECO:0000256" key="12">
    <source>
        <dbReference type="ARBA" id="ARBA00022860"/>
    </source>
</evidence>
<dbReference type="InterPro" id="IPR013543">
    <property type="entry name" value="Ca/CaM-dep_prot_kinase-assoc"/>
</dbReference>
<dbReference type="GO" id="GO:0010468">
    <property type="term" value="P:regulation of gene expression"/>
    <property type="evidence" value="ECO:0007669"/>
    <property type="project" value="UniProtKB-ARBA"/>
</dbReference>
<keyword evidence="13" id="KW-0442">Lipid degradation</keyword>
<comment type="similarity">
    <text evidence="2">Belongs to the phospholipase B-like family.</text>
</comment>
<dbReference type="EMBL" id="CAJNOL010000256">
    <property type="protein sequence ID" value="CAF0966449.1"/>
    <property type="molecule type" value="Genomic_DNA"/>
</dbReference>
<dbReference type="InterPro" id="IPR017441">
    <property type="entry name" value="Protein_kinase_ATP_BS"/>
</dbReference>
<dbReference type="FunFam" id="3.10.450.50:FF:000009">
    <property type="entry name" value="Calcium/calmodulin-dependent protein kinase type II"/>
    <property type="match status" value="1"/>
</dbReference>
<dbReference type="Gene3D" id="3.60.60.30">
    <property type="match status" value="1"/>
</dbReference>
<dbReference type="GO" id="GO:0007613">
    <property type="term" value="P:memory"/>
    <property type="evidence" value="ECO:0007669"/>
    <property type="project" value="UniProtKB-ARBA"/>
</dbReference>
<dbReference type="PROSITE" id="PS00108">
    <property type="entry name" value="PROTEIN_KINASE_ST"/>
    <property type="match status" value="1"/>
</dbReference>
<comment type="catalytic activity">
    <reaction evidence="17">
        <text>L-seryl-[protein] + ATP = O-phospho-L-seryl-[protein] + ADP + H(+)</text>
        <dbReference type="Rhea" id="RHEA:17989"/>
        <dbReference type="Rhea" id="RHEA-COMP:9863"/>
        <dbReference type="Rhea" id="RHEA-COMP:11604"/>
        <dbReference type="ChEBI" id="CHEBI:15378"/>
        <dbReference type="ChEBI" id="CHEBI:29999"/>
        <dbReference type="ChEBI" id="CHEBI:30616"/>
        <dbReference type="ChEBI" id="CHEBI:83421"/>
        <dbReference type="ChEBI" id="CHEBI:456216"/>
        <dbReference type="EC" id="2.7.11.17"/>
    </reaction>
</comment>
<organism evidence="21 22">
    <name type="scientific">Rotaria sordida</name>
    <dbReference type="NCBI Taxonomy" id="392033"/>
    <lineage>
        <taxon>Eukaryota</taxon>
        <taxon>Metazoa</taxon>
        <taxon>Spiralia</taxon>
        <taxon>Gnathifera</taxon>
        <taxon>Rotifera</taxon>
        <taxon>Eurotatoria</taxon>
        <taxon>Bdelloidea</taxon>
        <taxon>Philodinida</taxon>
        <taxon>Philodinidae</taxon>
        <taxon>Rotaria</taxon>
    </lineage>
</organism>
<dbReference type="InterPro" id="IPR007000">
    <property type="entry name" value="PLipase_B-like"/>
</dbReference>
<dbReference type="Gene3D" id="1.10.510.10">
    <property type="entry name" value="Transferase(Phosphotransferase) domain 1"/>
    <property type="match status" value="1"/>
</dbReference>
<evidence type="ECO:0000256" key="2">
    <source>
        <dbReference type="ARBA" id="ARBA00007835"/>
    </source>
</evidence>
<feature type="region of interest" description="Disordered" evidence="19">
    <location>
        <begin position="337"/>
        <end position="388"/>
    </location>
</feature>
<dbReference type="InterPro" id="IPR032710">
    <property type="entry name" value="NTF2-like_dom_sf"/>
</dbReference>
<dbReference type="GO" id="GO:0005576">
    <property type="term" value="C:extracellular region"/>
    <property type="evidence" value="ECO:0007669"/>
    <property type="project" value="TreeGrafter"/>
</dbReference>
<keyword evidence="10" id="KW-0378">Hydrolase</keyword>
<keyword evidence="11 18" id="KW-0067">ATP-binding</keyword>
<keyword evidence="5" id="KW-0597">Phosphoprotein</keyword>
<dbReference type="InterPro" id="IPR000719">
    <property type="entry name" value="Prot_kinase_dom"/>
</dbReference>
<evidence type="ECO:0000256" key="9">
    <source>
        <dbReference type="ARBA" id="ARBA00022777"/>
    </source>
</evidence>
<evidence type="ECO:0000256" key="3">
    <source>
        <dbReference type="ARBA" id="ARBA00012434"/>
    </source>
</evidence>
<dbReference type="EC" id="2.7.11.17" evidence="3"/>
<dbReference type="Pfam" id="PF05018">
    <property type="entry name" value="CFA20_dom"/>
    <property type="match status" value="1"/>
</dbReference>
<dbReference type="GO" id="GO:0005516">
    <property type="term" value="F:calmodulin binding"/>
    <property type="evidence" value="ECO:0007669"/>
    <property type="project" value="UniProtKB-KW"/>
</dbReference>
<sequence>MAAVTNNTAISNSVPTSTRFTDEYDLKEELGKGAFSIVKRCIQKSSGQEFAAKIINTKKLSTRDHQKLEREGRICRQLKHPNIVRLHDSIPEENFHYLIFDLVTGGELFEDIVAREFYSEADASHCIQQVLEAVRHCHESNIVHRDLKPENLLLASKTKGAAVKLADFGLAIEVNGEQTQWYGFAGTPGYLSPEVLKKEPYGKPVDIWACGVILYILLVGYPPFWDEDQHRLYNQIKAGAYDYPSPEWDTVTTEAKRLIDSMLNINPSRRISATDALKHPWICQRERVAGTIHRQETVDCLRKFNARRKLKGAILSTMFVNRTLIPNAGIFATGTGGVQSTTNGKKPSTGVGAISPSTSPIISASASGGNRSRPTTQSGNSAIKESADSNSATIDEINDIDRLNINTIAEKKIQLCIPKAENRSLEITKVTEQLLQAIANSDYEMYKSLCDPKITCFEPETIGNLVEGLDFHKFYFDTGKFARSDTVLSPKASKSTINCTMLTPVVHTLGDESACIAYILLLQYIDRNGQPQSVRTEETRVWHKKDTRWQCVHFHRSGMPVAAALKSSFSIVVAHSFIYHSFMRDTLTLTFANDDPSLQRYRGHILKNNGKYEIITELASSYKEPNINVNYILATGFWDQTYNKTGWSVLEIKTSDNQTNIEQVYSAGLLEGQFTRELTSMQWQNNINDVCANKTTFCGYLKQFFQIQLDWMYTQIDSYPDDEYWHQVNLLLVQLNGLIDGNQNNPRGPRKELDDPLGFFLFQVVESIGDLADRFNIPNVERHDSCSALIKILPNNSDIFISHADWSNYRTMLKVIKRYIMPLKRSTATGSTLIPGADMVFSSYPGTLHSVDDFYMTRPAHMTIIETTIVNSNQDLLHNIIPISVPEWIRIIVANRLANSGREWIDKFFLYNDGTYNNQWMITDFKRFTPGQLPKSEFLMVAEQLITDFESQDMTDTLINNTYWASYNNVYFPRFRNLSGEEAMVQQKGPELYSWKNSSRARIFARDHIKVVDLPSMIHMMRYNDFQHDPLSACNCTPPYSSELTIAARCDLNPSNGTYPDPPLGHRVHGATDAKITNYAMMQNFTLVAIAGPTSDNQPPFVWSESDFNTQVSHVGHPDKWDFGPFTPTWMFDRDMFKNTFQSGFLSILYSIGSKPLQIWDKKVRNGHIKRITDNEIQSLVLEIVGTNVSTTYITCPADPKKTLGIKLPFLVMIIKNLKKYFTFEVQVLDDRNVRRRFRASNYQSTTRVKPFICTMPMRLDDGWNQIQFNLSDFTRRAYGTNYIETLRVQIHANCRIRRVYFSDRLYSEDELPPEFKLYLPVQKK</sequence>
<evidence type="ECO:0000256" key="19">
    <source>
        <dbReference type="SAM" id="MobiDB-lite"/>
    </source>
</evidence>
<comment type="caution">
    <text evidence="21">The sequence shown here is derived from an EMBL/GenBank/DDBJ whole genome shotgun (WGS) entry which is preliminary data.</text>
</comment>
<dbReference type="InterPro" id="IPR011009">
    <property type="entry name" value="Kinase-like_dom_sf"/>
</dbReference>
<keyword evidence="12" id="KW-0112">Calmodulin-binding</keyword>
<dbReference type="GO" id="GO:0007154">
    <property type="term" value="P:cell communication"/>
    <property type="evidence" value="ECO:0007669"/>
    <property type="project" value="UniProtKB-ARBA"/>
</dbReference>
<evidence type="ECO:0000256" key="10">
    <source>
        <dbReference type="ARBA" id="ARBA00022801"/>
    </source>
</evidence>
<evidence type="ECO:0000256" key="8">
    <source>
        <dbReference type="ARBA" id="ARBA00022741"/>
    </source>
</evidence>
<dbReference type="InterPro" id="IPR007714">
    <property type="entry name" value="CFA20_dom"/>
</dbReference>
<keyword evidence="15" id="KW-0325">Glycoprotein</keyword>
<keyword evidence="14" id="KW-0443">Lipid metabolism</keyword>
<dbReference type="GO" id="GO:0009395">
    <property type="term" value="P:phospholipid catabolic process"/>
    <property type="evidence" value="ECO:0007669"/>
    <property type="project" value="TreeGrafter"/>
</dbReference>
<feature type="compositionally biased region" description="Low complexity" evidence="19">
    <location>
        <begin position="352"/>
        <end position="369"/>
    </location>
</feature>
<evidence type="ECO:0000256" key="7">
    <source>
        <dbReference type="ARBA" id="ARBA00022729"/>
    </source>
</evidence>
<dbReference type="PANTHER" id="PTHR12370">
    <property type="entry name" value="PHOSPHOLIPASE B-RELATED"/>
    <property type="match status" value="1"/>
</dbReference>
<dbReference type="CDD" id="cd14086">
    <property type="entry name" value="STKc_CaMKII"/>
    <property type="match status" value="1"/>
</dbReference>
<feature type="binding site" evidence="18">
    <location>
        <position position="53"/>
    </location>
    <ligand>
        <name>ATP</name>
        <dbReference type="ChEBI" id="CHEBI:30616"/>
    </ligand>
</feature>
<dbReference type="GO" id="GO:0005524">
    <property type="term" value="F:ATP binding"/>
    <property type="evidence" value="ECO:0007669"/>
    <property type="project" value="UniProtKB-UniRule"/>
</dbReference>
<dbReference type="PROSITE" id="PS00107">
    <property type="entry name" value="PROTEIN_KINASE_ATP"/>
    <property type="match status" value="1"/>
</dbReference>
<evidence type="ECO:0000256" key="6">
    <source>
        <dbReference type="ARBA" id="ARBA00022679"/>
    </source>
</evidence>
<dbReference type="PANTHER" id="PTHR12370:SF3">
    <property type="entry name" value="PHOSPHOLIPASE B-LIKE 2-RELATED"/>
    <property type="match status" value="1"/>
</dbReference>
<dbReference type="SMART" id="SM00220">
    <property type="entry name" value="S_TKc"/>
    <property type="match status" value="1"/>
</dbReference>
<keyword evidence="6" id="KW-0808">Transferase</keyword>
<evidence type="ECO:0000256" key="5">
    <source>
        <dbReference type="ARBA" id="ARBA00022553"/>
    </source>
</evidence>
<evidence type="ECO:0000256" key="16">
    <source>
        <dbReference type="ARBA" id="ARBA00047307"/>
    </source>
</evidence>
<evidence type="ECO:0000256" key="14">
    <source>
        <dbReference type="ARBA" id="ARBA00023098"/>
    </source>
</evidence>
<keyword evidence="8 18" id="KW-0547">Nucleotide-binding</keyword>
<evidence type="ECO:0000256" key="15">
    <source>
        <dbReference type="ARBA" id="ARBA00023180"/>
    </source>
</evidence>
<dbReference type="GO" id="GO:0030424">
    <property type="term" value="C:axon"/>
    <property type="evidence" value="ECO:0007669"/>
    <property type="project" value="UniProtKB-ARBA"/>
</dbReference>
<evidence type="ECO:0000256" key="17">
    <source>
        <dbReference type="ARBA" id="ARBA00047430"/>
    </source>
</evidence>
<keyword evidence="4" id="KW-0723">Serine/threonine-protein kinase</keyword>
<dbReference type="Pfam" id="PF00069">
    <property type="entry name" value="Pkinase"/>
    <property type="match status" value="1"/>
</dbReference>
<dbReference type="GO" id="GO:0004683">
    <property type="term" value="F:calcium/calmodulin-dependent protein kinase activity"/>
    <property type="evidence" value="ECO:0007669"/>
    <property type="project" value="UniProtKB-EC"/>
</dbReference>
<evidence type="ECO:0000313" key="21">
    <source>
        <dbReference type="EMBL" id="CAF0966449.1"/>
    </source>
</evidence>
<gene>
    <name evidence="21" type="ORF">JXQ802_LOCUS12443</name>
</gene>
<name>A0A814EEW3_9BILA</name>
<dbReference type="Pfam" id="PF04916">
    <property type="entry name" value="Phospholip_B"/>
    <property type="match status" value="1"/>
</dbReference>
<comment type="catalytic activity">
    <reaction evidence="16">
        <text>L-threonyl-[protein] + ATP = O-phospho-L-threonyl-[protein] + ADP + H(+)</text>
        <dbReference type="Rhea" id="RHEA:46608"/>
        <dbReference type="Rhea" id="RHEA-COMP:11060"/>
        <dbReference type="Rhea" id="RHEA-COMP:11605"/>
        <dbReference type="ChEBI" id="CHEBI:15378"/>
        <dbReference type="ChEBI" id="CHEBI:30013"/>
        <dbReference type="ChEBI" id="CHEBI:30616"/>
        <dbReference type="ChEBI" id="CHEBI:61977"/>
        <dbReference type="ChEBI" id="CHEBI:456216"/>
        <dbReference type="EC" id="2.7.11.17"/>
    </reaction>
</comment>
<keyword evidence="9" id="KW-0418">Kinase</keyword>
<dbReference type="SUPFAM" id="SSF56112">
    <property type="entry name" value="Protein kinase-like (PK-like)"/>
    <property type="match status" value="1"/>
</dbReference>